<dbReference type="InterPro" id="IPR029010">
    <property type="entry name" value="ThuA-like"/>
</dbReference>
<dbReference type="SUPFAM" id="SSF52317">
    <property type="entry name" value="Class I glutamine amidotransferase-like"/>
    <property type="match status" value="1"/>
</dbReference>
<organism evidence="4 5">
    <name type="scientific">Stieleria varia</name>
    <dbReference type="NCBI Taxonomy" id="2528005"/>
    <lineage>
        <taxon>Bacteria</taxon>
        <taxon>Pseudomonadati</taxon>
        <taxon>Planctomycetota</taxon>
        <taxon>Planctomycetia</taxon>
        <taxon>Pirellulales</taxon>
        <taxon>Pirellulaceae</taxon>
        <taxon>Stieleria</taxon>
    </lineage>
</organism>
<dbReference type="RefSeq" id="WP_146518904.1">
    <property type="nucleotide sequence ID" value="NZ_CP151726.1"/>
</dbReference>
<evidence type="ECO:0000313" key="5">
    <source>
        <dbReference type="Proteomes" id="UP000320176"/>
    </source>
</evidence>
<name>A0A5C6B1E5_9BACT</name>
<feature type="domain" description="ThuA-like" evidence="3">
    <location>
        <begin position="41"/>
        <end position="281"/>
    </location>
</feature>
<proteinExistence type="predicted"/>
<dbReference type="PANTHER" id="PTHR40469:SF2">
    <property type="entry name" value="GALACTOSE-BINDING DOMAIN-LIKE SUPERFAMILY PROTEIN"/>
    <property type="match status" value="1"/>
</dbReference>
<dbReference type="Gene3D" id="3.40.50.880">
    <property type="match status" value="1"/>
</dbReference>
<dbReference type="EMBL" id="SJPN01000002">
    <property type="protein sequence ID" value="TWU05700.1"/>
    <property type="molecule type" value="Genomic_DNA"/>
</dbReference>
<keyword evidence="2" id="KW-0732">Signal</keyword>
<comment type="caution">
    <text evidence="4">The sequence shown here is derived from an EMBL/GenBank/DDBJ whole genome shotgun (WGS) entry which is preliminary data.</text>
</comment>
<evidence type="ECO:0000256" key="1">
    <source>
        <dbReference type="SAM" id="MobiDB-lite"/>
    </source>
</evidence>
<evidence type="ECO:0000313" key="4">
    <source>
        <dbReference type="EMBL" id="TWU05700.1"/>
    </source>
</evidence>
<evidence type="ECO:0000256" key="2">
    <source>
        <dbReference type="SAM" id="SignalP"/>
    </source>
</evidence>
<dbReference type="InterPro" id="IPR029062">
    <property type="entry name" value="Class_I_gatase-like"/>
</dbReference>
<dbReference type="Pfam" id="PF06283">
    <property type="entry name" value="ThuA"/>
    <property type="match status" value="1"/>
</dbReference>
<gene>
    <name evidence="4" type="ORF">Pla52n_14150</name>
</gene>
<accession>A0A5C6B1E5</accession>
<keyword evidence="5" id="KW-1185">Reference proteome</keyword>
<feature type="compositionally biased region" description="Basic and acidic residues" evidence="1">
    <location>
        <begin position="225"/>
        <end position="235"/>
    </location>
</feature>
<dbReference type="PANTHER" id="PTHR40469">
    <property type="entry name" value="SECRETED GLYCOSYL HYDROLASE"/>
    <property type="match status" value="1"/>
</dbReference>
<evidence type="ECO:0000259" key="3">
    <source>
        <dbReference type="Pfam" id="PF06283"/>
    </source>
</evidence>
<feature type="signal peptide" evidence="2">
    <location>
        <begin position="1"/>
        <end position="24"/>
    </location>
</feature>
<feature type="chain" id="PRO_5023017776" evidence="2">
    <location>
        <begin position="25"/>
        <end position="298"/>
    </location>
</feature>
<dbReference type="AlphaFoldDB" id="A0A5C6B1E5"/>
<feature type="region of interest" description="Disordered" evidence="1">
    <location>
        <begin position="216"/>
        <end position="235"/>
    </location>
</feature>
<dbReference type="OrthoDB" id="7171409at2"/>
<reference evidence="4 5" key="1">
    <citation type="submission" date="2019-02" db="EMBL/GenBank/DDBJ databases">
        <title>Deep-cultivation of Planctomycetes and their phenomic and genomic characterization uncovers novel biology.</title>
        <authorList>
            <person name="Wiegand S."/>
            <person name="Jogler M."/>
            <person name="Boedeker C."/>
            <person name="Pinto D."/>
            <person name="Vollmers J."/>
            <person name="Rivas-Marin E."/>
            <person name="Kohn T."/>
            <person name="Peeters S.H."/>
            <person name="Heuer A."/>
            <person name="Rast P."/>
            <person name="Oberbeckmann S."/>
            <person name="Bunk B."/>
            <person name="Jeske O."/>
            <person name="Meyerdierks A."/>
            <person name="Storesund J.E."/>
            <person name="Kallscheuer N."/>
            <person name="Luecker S."/>
            <person name="Lage O.M."/>
            <person name="Pohl T."/>
            <person name="Merkel B.J."/>
            <person name="Hornburger P."/>
            <person name="Mueller R.-W."/>
            <person name="Bruemmer F."/>
            <person name="Labrenz M."/>
            <person name="Spormann A.M."/>
            <person name="Op Den Camp H."/>
            <person name="Overmann J."/>
            <person name="Amann R."/>
            <person name="Jetten M.S.M."/>
            <person name="Mascher T."/>
            <person name="Medema M.H."/>
            <person name="Devos D.P."/>
            <person name="Kaster A.-K."/>
            <person name="Ovreas L."/>
            <person name="Rohde M."/>
            <person name="Galperin M.Y."/>
            <person name="Jogler C."/>
        </authorList>
    </citation>
    <scope>NUCLEOTIDE SEQUENCE [LARGE SCALE GENOMIC DNA]</scope>
    <source>
        <strain evidence="4 5">Pla52n</strain>
    </source>
</reference>
<protein>
    <submittedName>
        <fullName evidence="4">Trehalose utilization</fullName>
    </submittedName>
</protein>
<dbReference type="Proteomes" id="UP000320176">
    <property type="component" value="Unassembled WGS sequence"/>
</dbReference>
<sequence length="298" mass="32630" precursor="true">MKTHLNRRVLGTALIAAFLTVSVAGVTNGQDKSAASAKPLKVLLVAGGCCHDYATQTQLLKKGIEARINAVVTVEFNPSKTTETRFEIYEKDNWADGYDVILHDECSANVTEQPYVGRILNAHRNGVPAVNLHCAMHSYRWGDFRSPVELGADNAGWYEMLGVQSTGHGPQAPIDIVYSDQSHPVTAGLENWTTIKEELYNNVRVFSQTQVLASGKQLTPPNKRQLKENPDAKPNEADAVVVWTNEFGPNKTKVFCTTLGHNNETVGDDRYLDLVTRGILWSTGNLTADGKPVAALVK</sequence>